<dbReference type="GO" id="GO:0030313">
    <property type="term" value="C:cell envelope"/>
    <property type="evidence" value="ECO:0007669"/>
    <property type="project" value="UniProtKB-SubCell"/>
</dbReference>
<dbReference type="PANTHER" id="PTHR32347">
    <property type="entry name" value="EFFLUX SYSTEM COMPONENT YKNX-RELATED"/>
    <property type="match status" value="1"/>
</dbReference>
<name>A0A8J7WHE0_9RHOB</name>
<dbReference type="Gene3D" id="2.40.30.170">
    <property type="match status" value="1"/>
</dbReference>
<dbReference type="InterPro" id="IPR050465">
    <property type="entry name" value="UPF0194_transport"/>
</dbReference>
<evidence type="ECO:0000256" key="2">
    <source>
        <dbReference type="ARBA" id="ARBA00023054"/>
    </source>
</evidence>
<evidence type="ECO:0000256" key="3">
    <source>
        <dbReference type="SAM" id="SignalP"/>
    </source>
</evidence>
<feature type="signal peptide" evidence="3">
    <location>
        <begin position="1"/>
        <end position="23"/>
    </location>
</feature>
<keyword evidence="5" id="KW-1185">Reference proteome</keyword>
<comment type="caution">
    <text evidence="4">The sequence shown here is derived from an EMBL/GenBank/DDBJ whole genome shotgun (WGS) entry which is preliminary data.</text>
</comment>
<evidence type="ECO:0000256" key="1">
    <source>
        <dbReference type="ARBA" id="ARBA00004196"/>
    </source>
</evidence>
<comment type="subcellular location">
    <subcellularLocation>
        <location evidence="1">Cell envelope</location>
    </subcellularLocation>
</comment>
<accession>A0A8J7WHE0</accession>
<evidence type="ECO:0000313" key="5">
    <source>
        <dbReference type="Proteomes" id="UP000681356"/>
    </source>
</evidence>
<evidence type="ECO:0000313" key="4">
    <source>
        <dbReference type="EMBL" id="MBS0125366.1"/>
    </source>
</evidence>
<keyword evidence="3" id="KW-0732">Signal</keyword>
<dbReference type="PANTHER" id="PTHR32347:SF29">
    <property type="entry name" value="UPF0194 MEMBRANE PROTEIN YBHG"/>
    <property type="match status" value="1"/>
</dbReference>
<dbReference type="Proteomes" id="UP000681356">
    <property type="component" value="Unassembled WGS sequence"/>
</dbReference>
<sequence>MIKRKLRLAVGLLVLSGAAITTAPHVLNTISESAVINAPVLSVKAPFDGVLIAGDRRRGDPIAPGQTMVSIAASRIQRAELERLKAREATLTEHVLALSAEILRLEALDVSLADRSEQIRRIAFDVLVLERDALLGRVGAADRRAANLAAEADRFERLEQVGAVAGNRAGDIRTEAAIAADERRALGAELARAERQIRAVEGGALPAFGSEDGAYAQQRRDEVAIRLADLQTRRAIAAAEQRSTGAELAALGAMLTEEERFAPVAEAGGLAWTPSPSANSPVASGDEIMQVLDCSRRFLEVQIPESHFEHVHPGDTAQVRLKGAQTVFPAEVEAVLGAGALTETGRLAAQPPRTEIGRLTVVLRLPPADVTDPVIAGRFCNVGRTAQVRFEREGAMSVARRIREWVAPMELALTELLERP</sequence>
<dbReference type="RefSeq" id="WP_212537342.1">
    <property type="nucleotide sequence ID" value="NZ_JAGTUU010000006.1"/>
</dbReference>
<reference evidence="4" key="1">
    <citation type="submission" date="2021-04" db="EMBL/GenBank/DDBJ databases">
        <authorList>
            <person name="Yoon J."/>
        </authorList>
    </citation>
    <scope>NUCLEOTIDE SEQUENCE</scope>
    <source>
        <strain evidence="4">KMU-90</strain>
    </source>
</reference>
<protein>
    <submittedName>
        <fullName evidence="4">HlyD family efflux transporter periplasmic adaptor subunit</fullName>
    </submittedName>
</protein>
<proteinExistence type="predicted"/>
<dbReference type="EMBL" id="JAGTUU010000006">
    <property type="protein sequence ID" value="MBS0125366.1"/>
    <property type="molecule type" value="Genomic_DNA"/>
</dbReference>
<feature type="chain" id="PRO_5035306560" evidence="3">
    <location>
        <begin position="24"/>
        <end position="420"/>
    </location>
</feature>
<keyword evidence="2" id="KW-0175">Coiled coil</keyword>
<organism evidence="4 5">
    <name type="scientific">Thetidibacter halocola</name>
    <dbReference type="NCBI Taxonomy" id="2827239"/>
    <lineage>
        <taxon>Bacteria</taxon>
        <taxon>Pseudomonadati</taxon>
        <taxon>Pseudomonadota</taxon>
        <taxon>Alphaproteobacteria</taxon>
        <taxon>Rhodobacterales</taxon>
        <taxon>Roseobacteraceae</taxon>
        <taxon>Thetidibacter</taxon>
    </lineage>
</organism>
<gene>
    <name evidence="4" type="ORF">KB874_14840</name>
</gene>
<dbReference type="AlphaFoldDB" id="A0A8J7WHE0"/>